<protein>
    <recommendedName>
        <fullName evidence="4">IBR domain-containing protein</fullName>
    </recommendedName>
</protein>
<reference evidence="2" key="2">
    <citation type="submission" date="2020-05" db="UniProtKB">
        <authorList>
            <consortium name="EnsemblMetazoa"/>
        </authorList>
    </citation>
    <scope>IDENTIFICATION</scope>
    <source>
        <strain evidence="2">WRAIR2</strain>
    </source>
</reference>
<dbReference type="STRING" id="7168.A0A182MY21"/>
<accession>A0A182MY21</accession>
<dbReference type="GO" id="GO:0007088">
    <property type="term" value="P:regulation of mitotic nuclear division"/>
    <property type="evidence" value="ECO:0007669"/>
    <property type="project" value="InterPro"/>
</dbReference>
<evidence type="ECO:0008006" key="4">
    <source>
        <dbReference type="Google" id="ProtNLM"/>
    </source>
</evidence>
<dbReference type="AlphaFoldDB" id="A0A182MY21"/>
<dbReference type="InterPro" id="IPR047147">
    <property type="entry name" value="FBX5_43"/>
</dbReference>
<keyword evidence="3" id="KW-1185">Reference proteome</keyword>
<dbReference type="EnsemblMetazoa" id="ADIR000275-RA">
    <property type="protein sequence ID" value="ADIR000275-PA"/>
    <property type="gene ID" value="ADIR000275"/>
</dbReference>
<dbReference type="PANTHER" id="PTHR15493:SF9">
    <property type="entry name" value="GH14043P"/>
    <property type="match status" value="1"/>
</dbReference>
<dbReference type="GO" id="GO:0045835">
    <property type="term" value="P:negative regulation of meiotic nuclear division"/>
    <property type="evidence" value="ECO:0007669"/>
    <property type="project" value="InterPro"/>
</dbReference>
<evidence type="ECO:0000313" key="2">
    <source>
        <dbReference type="EnsemblMetazoa" id="ADIR000275-PA"/>
    </source>
</evidence>
<dbReference type="Proteomes" id="UP000075884">
    <property type="component" value="Unassembled WGS sequence"/>
</dbReference>
<reference evidence="3" key="1">
    <citation type="submission" date="2013-03" db="EMBL/GenBank/DDBJ databases">
        <title>The Genome Sequence of Anopheles dirus WRAIR2.</title>
        <authorList>
            <consortium name="The Broad Institute Genomics Platform"/>
            <person name="Neafsey D.E."/>
            <person name="Walton C."/>
            <person name="Walker B."/>
            <person name="Young S.K."/>
            <person name="Zeng Q."/>
            <person name="Gargeya S."/>
            <person name="Fitzgerald M."/>
            <person name="Haas B."/>
            <person name="Abouelleil A."/>
            <person name="Allen A.W."/>
            <person name="Alvarado L."/>
            <person name="Arachchi H.M."/>
            <person name="Berlin A.M."/>
            <person name="Chapman S.B."/>
            <person name="Gainer-Dewar J."/>
            <person name="Goldberg J."/>
            <person name="Griggs A."/>
            <person name="Gujja S."/>
            <person name="Hansen M."/>
            <person name="Howarth C."/>
            <person name="Imamovic A."/>
            <person name="Ireland A."/>
            <person name="Larimer J."/>
            <person name="McCowan C."/>
            <person name="Murphy C."/>
            <person name="Pearson M."/>
            <person name="Poon T.W."/>
            <person name="Priest M."/>
            <person name="Roberts A."/>
            <person name="Saif S."/>
            <person name="Shea T."/>
            <person name="Sisk P."/>
            <person name="Sykes S."/>
            <person name="Wortman J."/>
            <person name="Nusbaum C."/>
            <person name="Birren B."/>
        </authorList>
    </citation>
    <scope>NUCLEOTIDE SEQUENCE [LARGE SCALE GENOMIC DNA]</scope>
    <source>
        <strain evidence="3">WRAIR2</strain>
    </source>
</reference>
<dbReference type="Gene3D" id="2.20.25.20">
    <property type="match status" value="1"/>
</dbReference>
<evidence type="ECO:0000256" key="1">
    <source>
        <dbReference type="SAM" id="MobiDB-lite"/>
    </source>
</evidence>
<dbReference type="GO" id="GO:0005634">
    <property type="term" value="C:nucleus"/>
    <property type="evidence" value="ECO:0007669"/>
    <property type="project" value="TreeGrafter"/>
</dbReference>
<sequence length="94" mass="10528">MKLRSSAATKSFDLPSATGEDTIDARDSKCDYAICSGQLCGFRFCIKCLCEYHPNTVCADLAANSPTKEEERERTNVACSRQSRRSLQRLCRKL</sequence>
<proteinExistence type="predicted"/>
<evidence type="ECO:0000313" key="3">
    <source>
        <dbReference type="Proteomes" id="UP000075884"/>
    </source>
</evidence>
<dbReference type="PANTHER" id="PTHR15493">
    <property type="entry name" value="F-BOX ONLY PROTEIN 5 AND 43"/>
    <property type="match status" value="1"/>
</dbReference>
<organism evidence="2 3">
    <name type="scientific">Anopheles dirus</name>
    <dbReference type="NCBI Taxonomy" id="7168"/>
    <lineage>
        <taxon>Eukaryota</taxon>
        <taxon>Metazoa</taxon>
        <taxon>Ecdysozoa</taxon>
        <taxon>Arthropoda</taxon>
        <taxon>Hexapoda</taxon>
        <taxon>Insecta</taxon>
        <taxon>Pterygota</taxon>
        <taxon>Neoptera</taxon>
        <taxon>Endopterygota</taxon>
        <taxon>Diptera</taxon>
        <taxon>Nematocera</taxon>
        <taxon>Culicoidea</taxon>
        <taxon>Culicidae</taxon>
        <taxon>Anophelinae</taxon>
        <taxon>Anopheles</taxon>
    </lineage>
</organism>
<name>A0A182MY21_9DIPT</name>
<feature type="region of interest" description="Disordered" evidence="1">
    <location>
        <begin position="1"/>
        <end position="23"/>
    </location>
</feature>
<dbReference type="VEuPathDB" id="VectorBase:ADIR000275"/>